<evidence type="ECO:0000256" key="2">
    <source>
        <dbReference type="ARBA" id="ARBA00004201"/>
    </source>
</evidence>
<evidence type="ECO:0000256" key="5">
    <source>
        <dbReference type="ARBA" id="ARBA00022741"/>
    </source>
</evidence>
<evidence type="ECO:0000256" key="6">
    <source>
        <dbReference type="ARBA" id="ARBA00022801"/>
    </source>
</evidence>
<dbReference type="InterPro" id="IPR025696">
    <property type="entry name" value="Beta-barrel_MTR4"/>
</dbReference>
<feature type="region of interest" description="Disordered" evidence="15">
    <location>
        <begin position="2083"/>
        <end position="2107"/>
    </location>
</feature>
<dbReference type="FunFam" id="3.40.50.300:FF:000083">
    <property type="entry name" value="ATP-dependent RNA helicase DOB1"/>
    <property type="match status" value="1"/>
</dbReference>
<protein>
    <recommendedName>
        <fullName evidence="14">Protein argonaute-1</fullName>
    </recommendedName>
</protein>
<dbReference type="FunFam" id="3.30.420.10:FF:000001">
    <property type="entry name" value="Protein argonaute-2"/>
    <property type="match status" value="1"/>
</dbReference>
<dbReference type="Gene3D" id="2.170.260.10">
    <property type="entry name" value="paz domain"/>
    <property type="match status" value="1"/>
</dbReference>
<dbReference type="EMBL" id="CAJPEX010000586">
    <property type="protein sequence ID" value="CAG0916418.1"/>
    <property type="molecule type" value="Genomic_DNA"/>
</dbReference>
<evidence type="ECO:0000259" key="18">
    <source>
        <dbReference type="PROSITE" id="PS51192"/>
    </source>
</evidence>
<comment type="subcellular location">
    <subcellularLocation>
        <location evidence="2">Cytoplasm</location>
        <location evidence="2">P-body</location>
    </subcellularLocation>
    <subcellularLocation>
        <location evidence="1">Nucleus</location>
    </subcellularLocation>
</comment>
<dbReference type="PANTHER" id="PTHR22891">
    <property type="entry name" value="EUKARYOTIC TRANSLATION INITIATION FACTOR 2C"/>
    <property type="match status" value="1"/>
</dbReference>
<dbReference type="PROSITE" id="PS50821">
    <property type="entry name" value="PAZ"/>
    <property type="match status" value="1"/>
</dbReference>
<dbReference type="InterPro" id="IPR032473">
    <property type="entry name" value="Argonaute_Mid_dom"/>
</dbReference>
<dbReference type="Gene3D" id="2.40.30.300">
    <property type="match status" value="1"/>
</dbReference>
<dbReference type="FunFam" id="3.40.50.300:FF:000141">
    <property type="entry name" value="ATP-dependent RNA helicase DOB1"/>
    <property type="match status" value="1"/>
</dbReference>
<keyword evidence="6" id="KW-0378">Hydrolase</keyword>
<dbReference type="InterPro" id="IPR011545">
    <property type="entry name" value="DEAD/DEAH_box_helicase_dom"/>
</dbReference>
<dbReference type="GO" id="GO:0005634">
    <property type="term" value="C:nucleus"/>
    <property type="evidence" value="ECO:0007669"/>
    <property type="project" value="UniProtKB-SubCell"/>
</dbReference>
<feature type="domain" description="PAZ" evidence="16">
    <location>
        <begin position="1509"/>
        <end position="1628"/>
    </location>
</feature>
<dbReference type="GO" id="GO:0005524">
    <property type="term" value="F:ATP binding"/>
    <property type="evidence" value="ECO:0007669"/>
    <property type="project" value="UniProtKB-KW"/>
</dbReference>
<dbReference type="Pfam" id="PF00271">
    <property type="entry name" value="Helicase_C"/>
    <property type="match status" value="1"/>
</dbReference>
<dbReference type="Gene3D" id="3.30.420.10">
    <property type="entry name" value="Ribonuclease H-like superfamily/Ribonuclease H"/>
    <property type="match status" value="1"/>
</dbReference>
<dbReference type="InterPro" id="IPR036397">
    <property type="entry name" value="RNaseH_sf"/>
</dbReference>
<evidence type="ECO:0000256" key="15">
    <source>
        <dbReference type="SAM" id="MobiDB-lite"/>
    </source>
</evidence>
<evidence type="ECO:0000256" key="12">
    <source>
        <dbReference type="ARBA" id="ARBA00023242"/>
    </source>
</evidence>
<dbReference type="Pfam" id="PF13234">
    <property type="entry name" value="MTR4_beta-barrel"/>
    <property type="match status" value="1"/>
</dbReference>
<dbReference type="Pfam" id="PF16486">
    <property type="entry name" value="ArgoN"/>
    <property type="match status" value="1"/>
</dbReference>
<dbReference type="SMART" id="SM00487">
    <property type="entry name" value="DEXDc"/>
    <property type="match status" value="1"/>
</dbReference>
<evidence type="ECO:0000256" key="11">
    <source>
        <dbReference type="ARBA" id="ARBA00023158"/>
    </source>
</evidence>
<accession>A0A7R9BJ06</accession>
<evidence type="ECO:0000259" key="16">
    <source>
        <dbReference type="PROSITE" id="PS50821"/>
    </source>
</evidence>
<evidence type="ECO:0000313" key="20">
    <source>
        <dbReference type="EMBL" id="CAD7276266.1"/>
    </source>
</evidence>
<keyword evidence="11" id="KW-0943">RNA-mediated gene silencing</keyword>
<dbReference type="Gene3D" id="3.40.50.300">
    <property type="entry name" value="P-loop containing nucleotide triphosphate hydrolases"/>
    <property type="match status" value="2"/>
</dbReference>
<dbReference type="SMART" id="SM01142">
    <property type="entry name" value="DSHCT"/>
    <property type="match status" value="1"/>
</dbReference>
<evidence type="ECO:0000256" key="3">
    <source>
        <dbReference type="ARBA" id="ARBA00008201"/>
    </source>
</evidence>
<dbReference type="PROSITE" id="PS50822">
    <property type="entry name" value="PIWI"/>
    <property type="match status" value="1"/>
</dbReference>
<dbReference type="Gene3D" id="3.40.50.2300">
    <property type="match status" value="1"/>
</dbReference>
<dbReference type="Pfam" id="PF02171">
    <property type="entry name" value="Piwi"/>
    <property type="match status" value="1"/>
</dbReference>
<dbReference type="Pfam" id="PF16487">
    <property type="entry name" value="ArgoMid"/>
    <property type="match status" value="1"/>
</dbReference>
<feature type="compositionally biased region" description="Polar residues" evidence="15">
    <location>
        <begin position="1278"/>
        <end position="1289"/>
    </location>
</feature>
<keyword evidence="12" id="KW-0539">Nucleus</keyword>
<keyword evidence="4" id="KW-0963">Cytoplasm</keyword>
<evidence type="ECO:0000259" key="19">
    <source>
        <dbReference type="PROSITE" id="PS51194"/>
    </source>
</evidence>
<keyword evidence="13" id="KW-0687">Ribonucleoprotein</keyword>
<feature type="domain" description="Helicase C-terminal" evidence="19">
    <location>
        <begin position="532"/>
        <end position="687"/>
    </location>
</feature>
<dbReference type="CDD" id="cd18795">
    <property type="entry name" value="SF2_C_Ski2"/>
    <property type="match status" value="1"/>
</dbReference>
<sequence>MTGKGMPSAGYKWLKLPPVKFKNGFVLFKNGRQPGKEPVQYRLRFLPYLSDTVSSKGEKNSDVFCIQEMAVMLSCFKKHDFADEMCSKEISGFRKCFDDSLIMTGMVLLAVREENLMKLADKNQCASGWGNSTMSGFSDDLFDFCDDDAMRPSAFDNKTSEDVKGSSKSLGDVLREITDKTDEPIVPVPPKRQKLEEQAKFDWSLFKDRIQVHEIECPEGMQHEAVYPPAMKFKSLVPPTVRAREYKFKLDPFQNRAIMCIDNLQSVLVSAHTSAGKTVVAEYAIALGLKKNQRVLYTTPIKALSNQKFREFTEEFSDVGLMTGDVTINPNASCLIMTTEILRSMLYRGSEILREVGWVIFDEIHYMRNKERGYVWEETIILLQDEIRMVFLSATVPNARQFAEWVVSLHNQPVHVVYTEYRPVPLQHYVFPYGGRGLFLVVDEKNRFDEKRFAEAMAELRPDGDNEVSAKKTVKSKNKDVMEINRLLQMVMEHDLAPVIVFSFAKRDCELYALKAAEYDFNTGESKKEKELVKQIYKSAMEVLSEEDRKLKQVKEFLPALVKGVGVHHGGLLPILKETIEILFGEGLIKVLFATETFAMGLNMPARTVVFTSARKFDGHEQRWLHGAEYIQMSGRAGRRGKDDKGVVILSVDEKMDAAVGRNLVQGNPEQLTSAFQLTYNMVLNLLRVDGINPEFMLQRSFHQFQSYAMIPQVLAGNQERPPSGLSGRTVPPSQDRLVRTVRSDIPAAVRTVRAPVRSVRPPVRDVWVRSRLAAGRSRLGAGHSGPWVGRSQLELKQYEEEFESITVDREEEFASYHRIQKTLAEHNANLRVLMKLPKYLVPFLNPGRLIEVQQCPGKYFGWCMVVSLKKIEPEKSKRRKMDEIVVEEPKYEVHVLLRMKKDQQPPVPAGPRDVAVNEVVAVFLPQILRVSTVKVPVPNDLTHRDSRAKVMLNIENVSRRFKGELPELSASNMNIKEPSYNSSMKAIEEFSSRLKAHPLYNTPNVDKLYQQFLAKTNARLKGLEAKKKLHEAQELIKMEELRKKKQVLQSLTYCSKEGVLDLKGRVACELSTADELLLAEMLFNGVFTDLSPANTMAVLSCMVCDENTKSKEFSGLSEELSGPLRQVQDLAKNLVKSYKSAGLEVNPDDYVSQFKPHLMTAVHAWCNGASFAKVTTLTDIFEGSIIRCMRRLEELSRQMIQAARGIGNKSLEDKFAEGIKMLKRDIVFAAMSPGPVGSVGPIGPPGPVALPNPIGPPAPIGPPSTSGNIHGPVGPPRTSSSSEFGASNAVSLRTSPCENQGAFTCPRRPNIGKDGKPIALRANHFQINMPNGFIHHYDVTIQPDKCPRRVNREIIETMVNAYGKIFGTMRPVFDGKSNMYTRDPLPLGKDKVELEVTLPGEGKDRVFCVSMSWVAQVSLYALEEALEGRSRTIPLDAMAAMDVVVRHLPSMAYTPVGRSFFSSPENYYHPLGGGREVWFGFHQSIRPSQWKMMLNIDVSATAFYKAQPVVKFLCEVLDIMDIKDQRKLLTDSQRVKFTKEIKGLKIEITHCGNMRRKYRVCNVTRRPAQMQSFPLQLDSGQTVECTVAKYFLDKYKMKLIYPHLPCLQVGQEHKHTYLPLEVCSLVAGQRCLKKLTDMQTSTMIKATARSAPDRESEINALVDKANFNNDPYVKEFGLNVASSMMEVRGRILPAPKLQYGGRSRQQACPSAGVWDMRGKQFYAGVEIKVWAIACFASQRMVREEALRGFTTQLQKISSDAGMPIISGPCFCKYATGPDQVEPMFRYLKLNFEGLQLICVVLPGKTPVYAEVKRVGDTLLGMATQCVQAKNVNKTSPQTLSNLCLKMNIFNEPVIFLGADVTHPPAGDSKKPSIAAVVGSMDAHPSRYAATVRVQPHRQENIQELSAMVRDLLIQFYKSTRFKPNRMVLFRDGVSEGQFLNVLHLELAAIREACLQLEQDYKPGVTYVVVQKRHHTRLFCANKMDQSGRSGNIPAGTTVDIGITHPTEFDFYLCSHQGIQGTSRPSHYHVLWDDNQFDADELQQLTYQLCHTYVRCTRSVSIPAPAYYAHLVAFRARYHLIEKDPDSGEGSQQSGNSEDRTPTAMARAVTVHPETTKVMYFA</sequence>
<name>A0A7R9BJ06_9CRUS</name>
<dbReference type="SUPFAM" id="SSF52540">
    <property type="entry name" value="P-loop containing nucleoside triphosphate hydrolases"/>
    <property type="match status" value="1"/>
</dbReference>
<evidence type="ECO:0000256" key="10">
    <source>
        <dbReference type="ARBA" id="ARBA00022884"/>
    </source>
</evidence>
<organism evidence="20">
    <name type="scientific">Notodromas monacha</name>
    <dbReference type="NCBI Taxonomy" id="399045"/>
    <lineage>
        <taxon>Eukaryota</taxon>
        <taxon>Metazoa</taxon>
        <taxon>Ecdysozoa</taxon>
        <taxon>Arthropoda</taxon>
        <taxon>Crustacea</taxon>
        <taxon>Oligostraca</taxon>
        <taxon>Ostracoda</taxon>
        <taxon>Podocopa</taxon>
        <taxon>Podocopida</taxon>
        <taxon>Cypridocopina</taxon>
        <taxon>Cypridoidea</taxon>
        <taxon>Cyprididae</taxon>
        <taxon>Notodromas</taxon>
    </lineage>
</organism>
<dbReference type="InterPro" id="IPR012961">
    <property type="entry name" value="Ski2/MTR4_C"/>
</dbReference>
<dbReference type="Gene3D" id="1.20.1500.20">
    <property type="match status" value="1"/>
</dbReference>
<dbReference type="EMBL" id="OA882623">
    <property type="protein sequence ID" value="CAD7276266.1"/>
    <property type="molecule type" value="Genomic_DNA"/>
</dbReference>
<evidence type="ECO:0000256" key="14">
    <source>
        <dbReference type="ARBA" id="ARBA00070769"/>
    </source>
</evidence>
<dbReference type="Gene3D" id="1.10.3380.30">
    <property type="match status" value="1"/>
</dbReference>
<dbReference type="Pfam" id="PF08699">
    <property type="entry name" value="ArgoL1"/>
    <property type="match status" value="1"/>
</dbReference>
<evidence type="ECO:0000259" key="17">
    <source>
        <dbReference type="PROSITE" id="PS50822"/>
    </source>
</evidence>
<dbReference type="Pfam" id="PF16488">
    <property type="entry name" value="ArgoL2"/>
    <property type="match status" value="1"/>
</dbReference>
<proteinExistence type="inferred from homology"/>
<dbReference type="GO" id="GO:0000932">
    <property type="term" value="C:P-body"/>
    <property type="evidence" value="ECO:0007669"/>
    <property type="project" value="UniProtKB-SubCell"/>
</dbReference>
<dbReference type="GO" id="GO:0016442">
    <property type="term" value="C:RISC complex"/>
    <property type="evidence" value="ECO:0007669"/>
    <property type="project" value="UniProtKB-ARBA"/>
</dbReference>
<dbReference type="GO" id="GO:0006417">
    <property type="term" value="P:regulation of translation"/>
    <property type="evidence" value="ECO:0007669"/>
    <property type="project" value="UniProtKB-KW"/>
</dbReference>
<dbReference type="Pfam" id="PF08148">
    <property type="entry name" value="DSHCT"/>
    <property type="match status" value="1"/>
</dbReference>
<dbReference type="OrthoDB" id="64767at2759"/>
<keyword evidence="9" id="KW-0810">Translation regulation</keyword>
<evidence type="ECO:0000256" key="7">
    <source>
        <dbReference type="ARBA" id="ARBA00022806"/>
    </source>
</evidence>
<feature type="domain" description="Piwi" evidence="17">
    <location>
        <begin position="1855"/>
        <end position="2081"/>
    </location>
</feature>
<dbReference type="SMART" id="SM00490">
    <property type="entry name" value="HELICc"/>
    <property type="match status" value="1"/>
</dbReference>
<dbReference type="SMART" id="SM00950">
    <property type="entry name" value="Piwi"/>
    <property type="match status" value="1"/>
</dbReference>
<evidence type="ECO:0000256" key="1">
    <source>
        <dbReference type="ARBA" id="ARBA00004123"/>
    </source>
</evidence>
<feature type="region of interest" description="Disordered" evidence="15">
    <location>
        <begin position="1255"/>
        <end position="1289"/>
    </location>
</feature>
<dbReference type="PROSITE" id="PS51194">
    <property type="entry name" value="HELICASE_CTER"/>
    <property type="match status" value="1"/>
</dbReference>
<dbReference type="CDD" id="cd02846">
    <property type="entry name" value="PAZ_argonaute_like"/>
    <property type="match status" value="1"/>
</dbReference>
<dbReference type="FunFam" id="2.170.260.10:FF:000001">
    <property type="entry name" value="Protein argonaute-2"/>
    <property type="match status" value="1"/>
</dbReference>
<dbReference type="CDD" id="cd04657">
    <property type="entry name" value="Piwi_ago-like"/>
    <property type="match status" value="1"/>
</dbReference>
<feature type="domain" description="Helicase ATP-binding" evidence="18">
    <location>
        <begin position="258"/>
        <end position="414"/>
    </location>
</feature>
<dbReference type="GO" id="GO:0003723">
    <property type="term" value="F:RNA binding"/>
    <property type="evidence" value="ECO:0007669"/>
    <property type="project" value="UniProtKB-KW"/>
</dbReference>
<dbReference type="InterPro" id="IPR012337">
    <property type="entry name" value="RNaseH-like_sf"/>
</dbReference>
<dbReference type="FunFam" id="3.40.50.2300:FF:000005">
    <property type="entry name" value="Protein argonaute-2"/>
    <property type="match status" value="1"/>
</dbReference>
<dbReference type="PROSITE" id="PS51192">
    <property type="entry name" value="HELICASE_ATP_BIND_1"/>
    <property type="match status" value="1"/>
</dbReference>
<dbReference type="SMART" id="SM00949">
    <property type="entry name" value="PAZ"/>
    <property type="match status" value="1"/>
</dbReference>
<dbReference type="GO" id="GO:0016787">
    <property type="term" value="F:hydrolase activity"/>
    <property type="evidence" value="ECO:0007669"/>
    <property type="project" value="UniProtKB-KW"/>
</dbReference>
<dbReference type="InterPro" id="IPR014001">
    <property type="entry name" value="Helicase_ATP-bd"/>
</dbReference>
<dbReference type="Pfam" id="PF02170">
    <property type="entry name" value="PAZ"/>
    <property type="match status" value="1"/>
</dbReference>
<dbReference type="InterPro" id="IPR027417">
    <property type="entry name" value="P-loop_NTPase"/>
</dbReference>
<keyword evidence="5" id="KW-0547">Nucleotide-binding</keyword>
<dbReference type="InterPro" id="IPR036085">
    <property type="entry name" value="PAZ_dom_sf"/>
</dbReference>
<keyword evidence="8" id="KW-0067">ATP-binding</keyword>
<dbReference type="InterPro" id="IPR003165">
    <property type="entry name" value="Piwi"/>
</dbReference>
<evidence type="ECO:0000256" key="13">
    <source>
        <dbReference type="ARBA" id="ARBA00023274"/>
    </source>
</evidence>
<dbReference type="InterPro" id="IPR032472">
    <property type="entry name" value="ArgoL2"/>
</dbReference>
<dbReference type="GO" id="GO:0034587">
    <property type="term" value="P:piRNA processing"/>
    <property type="evidence" value="ECO:0007669"/>
    <property type="project" value="UniProtKB-ARBA"/>
</dbReference>
<dbReference type="InterPro" id="IPR001650">
    <property type="entry name" value="Helicase_C-like"/>
</dbReference>
<gene>
    <name evidence="20" type="ORF">NMOB1V02_LOCUS4037</name>
</gene>
<keyword evidence="7" id="KW-0347">Helicase</keyword>
<dbReference type="InterPro" id="IPR014811">
    <property type="entry name" value="ArgoL1"/>
</dbReference>
<evidence type="ECO:0000256" key="8">
    <source>
        <dbReference type="ARBA" id="ARBA00022840"/>
    </source>
</evidence>
<dbReference type="InterPro" id="IPR032474">
    <property type="entry name" value="Argonaute_N"/>
</dbReference>
<dbReference type="Proteomes" id="UP000678499">
    <property type="component" value="Unassembled WGS sequence"/>
</dbReference>
<evidence type="ECO:0000256" key="4">
    <source>
        <dbReference type="ARBA" id="ARBA00022490"/>
    </source>
</evidence>
<dbReference type="InterPro" id="IPR045246">
    <property type="entry name" value="Piwi_ago-like"/>
</dbReference>
<dbReference type="InterPro" id="IPR003100">
    <property type="entry name" value="PAZ_dom"/>
</dbReference>
<comment type="similarity">
    <text evidence="3">Belongs to the argonaute family. Ago subfamily.</text>
</comment>
<dbReference type="SUPFAM" id="SSF53098">
    <property type="entry name" value="Ribonuclease H-like"/>
    <property type="match status" value="1"/>
</dbReference>
<keyword evidence="21" id="KW-1185">Reference proteome</keyword>
<evidence type="ECO:0000313" key="21">
    <source>
        <dbReference type="Proteomes" id="UP000678499"/>
    </source>
</evidence>
<reference evidence="20" key="1">
    <citation type="submission" date="2020-11" db="EMBL/GenBank/DDBJ databases">
        <authorList>
            <person name="Tran Van P."/>
        </authorList>
    </citation>
    <scope>NUCLEOTIDE SEQUENCE</scope>
</reference>
<dbReference type="Pfam" id="PF00270">
    <property type="entry name" value="DEAD"/>
    <property type="match status" value="1"/>
</dbReference>
<evidence type="ECO:0000256" key="9">
    <source>
        <dbReference type="ARBA" id="ARBA00022845"/>
    </source>
</evidence>
<dbReference type="SMART" id="SM01163">
    <property type="entry name" value="DUF1785"/>
    <property type="match status" value="1"/>
</dbReference>
<dbReference type="GO" id="GO:0004386">
    <property type="term" value="F:helicase activity"/>
    <property type="evidence" value="ECO:0007669"/>
    <property type="project" value="UniProtKB-KW"/>
</dbReference>
<dbReference type="SUPFAM" id="SSF101690">
    <property type="entry name" value="PAZ domain"/>
    <property type="match status" value="1"/>
</dbReference>
<keyword evidence="10" id="KW-0694">RNA-binding</keyword>